<organism evidence="2 3">
    <name type="scientific">Kingella pumchi</name>
    <dbReference type="NCBI Taxonomy" id="2779506"/>
    <lineage>
        <taxon>Bacteria</taxon>
        <taxon>Pseudomonadati</taxon>
        <taxon>Pseudomonadota</taxon>
        <taxon>Betaproteobacteria</taxon>
        <taxon>Neisseriales</taxon>
        <taxon>Neisseriaceae</taxon>
        <taxon>Kingella</taxon>
    </lineage>
</organism>
<comment type="caution">
    <text evidence="2">The sequence shown here is derived from an EMBL/GenBank/DDBJ whole genome shotgun (WGS) entry which is preliminary data.</text>
</comment>
<feature type="signal peptide" evidence="1">
    <location>
        <begin position="1"/>
        <end position="20"/>
    </location>
</feature>
<evidence type="ECO:0000313" key="2">
    <source>
        <dbReference type="EMBL" id="MCG6503320.1"/>
    </source>
</evidence>
<evidence type="ECO:0000256" key="1">
    <source>
        <dbReference type="SAM" id="SignalP"/>
    </source>
</evidence>
<accession>A0ABS9NLD7</accession>
<dbReference type="Proteomes" id="UP001298424">
    <property type="component" value="Unassembled WGS sequence"/>
</dbReference>
<gene>
    <name evidence="2" type="ORF">MB824_02255</name>
</gene>
<keyword evidence="1" id="KW-0732">Signal</keyword>
<evidence type="ECO:0000313" key="3">
    <source>
        <dbReference type="Proteomes" id="UP001298424"/>
    </source>
</evidence>
<protein>
    <submittedName>
        <fullName evidence="2">Uncharacterized protein</fullName>
    </submittedName>
</protein>
<feature type="chain" id="PRO_5045445488" evidence="1">
    <location>
        <begin position="21"/>
        <end position="344"/>
    </location>
</feature>
<proteinExistence type="predicted"/>
<sequence length="344" mass="39472">MPSKTIVPIALLFAAALSQAEPLYFYPQKDKIGVKTASGRIVIAPVKVIAHHYTEDKRPIRGHTIEICFSEHFNENRDDAIAADVGDVFSRTGQYLYSPIEYDNGCDYWQEGMRRYVEKGRVGFVRRDGSRATPAQWDFATPFEHGYATVYRGGWKKEWTDDEHWTLAPAAPDAVSEVINQKGEVTAGSSLKTAADDIKRDGLYYPNPYRYTPHEQRIADYFNRLTVLQRLALCNKISPADADELNVRYHIVERPNAAQPYYRLQSFYTNGEHAGERAADTEFLVSADGKRRFVAPNSVFADEYDAPIPLARWIREQLLQARDYLRKNPKAPNRFDVNKELRRW</sequence>
<name>A0ABS9NLD7_9NEIS</name>
<keyword evidence="3" id="KW-1185">Reference proteome</keyword>
<dbReference type="RefSeq" id="WP_238745574.1">
    <property type="nucleotide sequence ID" value="NZ_JAKOOW010000006.1"/>
</dbReference>
<dbReference type="EMBL" id="JAKOOW010000006">
    <property type="protein sequence ID" value="MCG6503320.1"/>
    <property type="molecule type" value="Genomic_DNA"/>
</dbReference>
<reference evidence="2 3" key="1">
    <citation type="submission" date="2022-02" db="EMBL/GenBank/DDBJ databases">
        <title>Genome sequence data of Kingella unionensis sp. nov. strain CICC 24913 (CCUG 75125).</title>
        <authorList>
            <person name="Xiao M."/>
        </authorList>
    </citation>
    <scope>NUCLEOTIDE SEQUENCE [LARGE SCALE GENOMIC DNA]</scope>
    <source>
        <strain evidence="2 3">CICC 24913</strain>
    </source>
</reference>